<gene>
    <name evidence="2" type="ORF">FPL11_06390</name>
</gene>
<comment type="caution">
    <text evidence="2">The sequence shown here is derived from an EMBL/GenBank/DDBJ whole genome shotgun (WGS) entry which is preliminary data.</text>
</comment>
<feature type="region of interest" description="Disordered" evidence="1">
    <location>
        <begin position="195"/>
        <end position="259"/>
    </location>
</feature>
<dbReference type="EMBL" id="VMKP01000002">
    <property type="protein sequence ID" value="TVO65684.1"/>
    <property type="molecule type" value="Genomic_DNA"/>
</dbReference>
<dbReference type="Proteomes" id="UP000316688">
    <property type="component" value="Unassembled WGS sequence"/>
</dbReference>
<feature type="compositionally biased region" description="Basic and acidic residues" evidence="1">
    <location>
        <begin position="212"/>
        <end position="226"/>
    </location>
</feature>
<keyword evidence="3" id="KW-1185">Reference proteome</keyword>
<name>A0A557RKJ4_9GAMM</name>
<accession>A0A557RKJ4</accession>
<evidence type="ECO:0000313" key="3">
    <source>
        <dbReference type="Proteomes" id="UP000316688"/>
    </source>
</evidence>
<organism evidence="2 3">
    <name type="scientific">Spiribacter aquaticus</name>
    <dbReference type="NCBI Taxonomy" id="1935996"/>
    <lineage>
        <taxon>Bacteria</taxon>
        <taxon>Pseudomonadati</taxon>
        <taxon>Pseudomonadota</taxon>
        <taxon>Gammaproteobacteria</taxon>
        <taxon>Chromatiales</taxon>
        <taxon>Ectothiorhodospiraceae</taxon>
        <taxon>Spiribacter</taxon>
    </lineage>
</organism>
<protein>
    <submittedName>
        <fullName evidence="2">Uncharacterized protein</fullName>
    </submittedName>
</protein>
<proteinExistence type="predicted"/>
<dbReference type="AlphaFoldDB" id="A0A557RKJ4"/>
<dbReference type="RefSeq" id="WP_144347884.1">
    <property type="nucleotide sequence ID" value="NZ_VMKP01000002.1"/>
</dbReference>
<evidence type="ECO:0000256" key="1">
    <source>
        <dbReference type="SAM" id="MobiDB-lite"/>
    </source>
</evidence>
<reference evidence="2 3" key="1">
    <citation type="submission" date="2019-07" db="EMBL/GenBank/DDBJ databases">
        <title>Reclasification of Spiribacter aquaticus.</title>
        <authorList>
            <person name="Leon M.J."/>
            <person name="Sanchez-Porro C."/>
            <person name="Ventosa A."/>
        </authorList>
    </citation>
    <scope>NUCLEOTIDE SEQUENCE [LARGE SCALE GENOMIC DNA]</scope>
    <source>
        <strain evidence="2 3">SP30</strain>
    </source>
</reference>
<sequence>MNRSSARAKRLSAILSEWRVDPTRALALETSALGTLVEYTMAPPWDGAVDVIEALADEFDVTLDVDLQSLALDDTKPSRLKQEYPLFGTLQESLRTAKSAPDEAAGERARRQILVGLFGGFDGHEVTIYYDQFLEVRRCLARLGTDMPAPDEHWRVTARAAYDAISAKKANEAVAPAELDEWLENFEKLLDGTRGVGERLRDGGGGTPGPRRAMERLDDKDLHAPDFGRSIPRRSGKCRDQTPQPDRADPTLAAPGTDTLTVNLGGTRVEVKAASSDFEAALSIALSETSTTAPKDGRRMARLIVDRAATSAVQSPADASLLSLGRVRDALEVLASEPLDFLTAWLVLTTTIDPERLMRLTQSSARPLDETPHFDGERLTYRLKNGPTAGDDDDDNLMVELVLPPRIAHYLRTWGGERPLAGRRDPIDRQLTYRLGNTPGVTPSLKRLRKTGAYALERLAETRNPAQILSGGFNFGHIVPGTYRRERAGALQALFAEHNETLAAELLKRSAPRNGLRPWLDGLKTPHDNLARPTGSARALAPEDYRGVFEALRSALIQARKAIRRQPKGSSAEAQARIECLRLLAAQTYLAFELGTGARPIAGRALATRVGKGVQSPQHALLLIRDKDSQAYREARVLPVANALGKALDQLNAAVNDCTATIKTAGWPITDARGPGREDLPAWIELKRGQQAVMQVFTNADFARVLADYHIDDPRPSSNATRHTVCTALDRVLDEAAVHAAMGHTGAGGTYFQPESLASLDMGAVKNALADVLHRAGFRLI</sequence>
<evidence type="ECO:0000313" key="2">
    <source>
        <dbReference type="EMBL" id="TVO65684.1"/>
    </source>
</evidence>